<protein>
    <submittedName>
        <fullName evidence="1">Uncharacterized protein</fullName>
    </submittedName>
</protein>
<gene>
    <name evidence="1" type="ORF">AVDCRST_MAG84-7109</name>
</gene>
<feature type="non-terminal residue" evidence="1">
    <location>
        <position position="41"/>
    </location>
</feature>
<dbReference type="AlphaFoldDB" id="A0A6J4PUU3"/>
<sequence length="41" mass="4730">CINTSDSFRAYAWALIPGFYENLRRLRINIGRNRVSSVSGR</sequence>
<dbReference type="EMBL" id="CADCTZ010001809">
    <property type="protein sequence ID" value="CAA9420164.1"/>
    <property type="molecule type" value="Genomic_DNA"/>
</dbReference>
<proteinExistence type="predicted"/>
<reference evidence="1" key="1">
    <citation type="submission" date="2020-02" db="EMBL/GenBank/DDBJ databases">
        <authorList>
            <person name="Meier V. D."/>
        </authorList>
    </citation>
    <scope>NUCLEOTIDE SEQUENCE</scope>
    <source>
        <strain evidence="1">AVDCRST_MAG84</strain>
    </source>
</reference>
<accession>A0A6J4PUU3</accession>
<evidence type="ECO:0000313" key="1">
    <source>
        <dbReference type="EMBL" id="CAA9420164.1"/>
    </source>
</evidence>
<name>A0A6J4PUU3_9CYAN</name>
<organism evidence="1">
    <name type="scientific">uncultured Microcoleus sp</name>
    <dbReference type="NCBI Taxonomy" id="259945"/>
    <lineage>
        <taxon>Bacteria</taxon>
        <taxon>Bacillati</taxon>
        <taxon>Cyanobacteriota</taxon>
        <taxon>Cyanophyceae</taxon>
        <taxon>Oscillatoriophycideae</taxon>
        <taxon>Oscillatoriales</taxon>
        <taxon>Microcoleaceae</taxon>
        <taxon>Microcoleus</taxon>
        <taxon>environmental samples</taxon>
    </lineage>
</organism>
<feature type="non-terminal residue" evidence="1">
    <location>
        <position position="1"/>
    </location>
</feature>